<name>A0A401UVU4_9CELL</name>
<comment type="caution">
    <text evidence="4">The sequence shown here is derived from an EMBL/GenBank/DDBJ whole genome shotgun (WGS) entry which is preliminary data.</text>
</comment>
<dbReference type="InterPro" id="IPR000120">
    <property type="entry name" value="Amidase"/>
</dbReference>
<organism evidence="4 5">
    <name type="scientific">Cellulomonas algicola</name>
    <dbReference type="NCBI Taxonomy" id="2071633"/>
    <lineage>
        <taxon>Bacteria</taxon>
        <taxon>Bacillati</taxon>
        <taxon>Actinomycetota</taxon>
        <taxon>Actinomycetes</taxon>
        <taxon>Micrococcales</taxon>
        <taxon>Cellulomonadaceae</taxon>
        <taxon>Cellulomonas</taxon>
    </lineage>
</organism>
<dbReference type="Gene3D" id="1.20.58.1700">
    <property type="match status" value="1"/>
</dbReference>
<dbReference type="InterPro" id="IPR014085">
    <property type="entry name" value="Allophanate_hydrolase"/>
</dbReference>
<gene>
    <name evidence="4" type="primary">amiE</name>
    <name evidence="4" type="ORF">CTKZ_03690</name>
</gene>
<dbReference type="Gene3D" id="3.10.490.10">
    <property type="entry name" value="Gamma-glutamyl cyclotransferase-like"/>
    <property type="match status" value="1"/>
</dbReference>
<sequence>MTVVQQAGSAATTEKVDDVVDLVGAGATSGGVAGADGAVVAGGADGAVVVGGADGAAVRRVRAAFERLDAVDRPEAWITFVDRADVLAAAAEVDARVAAGADLPLAGVVLAVKDNVDVAGLPTTAACPSYATSAAGRPGPAAVTAPAVQRLVDAGAVVLGKTNLDQFATGLVGTRSPFGAVRHATLPDRVSGGSSSGSAVAVALGIADVGIGTDTAGSGRVPAAFHGIVGIKTTVGLVPTAGVVPACRTYDVVTTFTRDLALGALATRLMVGPDAADPSGRTWPADVRLALRATPVVAVPRPEDLAPLSPGWRAAFDEAVAAVVATGARVRTVDVSAMLDAATLLYDGAIVAERYEAVGAFLDTDPVDADPTVAAIIRGGRDVPAHAYVADRARLDAARADALVALDGCDLLLLPTTTEHPTIAAVQADPVGLNRRLGTYTNFVNLLDLAAVAVPAGEADGGPFGVTVIARAFDDQLALDLAARLLTPVPTATSPTDTPPPAPAPSTSGAPPAPLLTAPLVVAPGVDVLVVGAHLRGQPLNGELEDLGARFVASVRTSDAYRLVALDTTPRKPGLVRVGPGHGAPIAGEVWRVAPGALGRLLAALPGPLNLGQVELEDGTWVVGFGCTAESGLAGADLTWAGGWVAALRAGA</sequence>
<accession>A0A401UVU4</accession>
<feature type="region of interest" description="Disordered" evidence="1">
    <location>
        <begin position="489"/>
        <end position="511"/>
    </location>
</feature>
<dbReference type="EMBL" id="BHYL01000031">
    <property type="protein sequence ID" value="GCD18807.1"/>
    <property type="molecule type" value="Genomic_DNA"/>
</dbReference>
<keyword evidence="5" id="KW-1185">Reference proteome</keyword>
<dbReference type="InterPro" id="IPR023631">
    <property type="entry name" value="Amidase_dom"/>
</dbReference>
<dbReference type="NCBIfam" id="TIGR02713">
    <property type="entry name" value="allophanate_hyd"/>
    <property type="match status" value="1"/>
</dbReference>
<reference evidence="4 5" key="1">
    <citation type="submission" date="2018-11" db="EMBL/GenBank/DDBJ databases">
        <title>Draft genome sequence of Cellulomonas takizawaensis strain TKZ-21.</title>
        <authorList>
            <person name="Yamamura H."/>
            <person name="Hayashi T."/>
            <person name="Hamada M."/>
            <person name="Serisawa Y."/>
            <person name="Matsuyama K."/>
            <person name="Nakagawa Y."/>
            <person name="Otoguro M."/>
            <person name="Yanagida F."/>
            <person name="Hayakawa M."/>
        </authorList>
    </citation>
    <scope>NUCLEOTIDE SEQUENCE [LARGE SCALE GENOMIC DNA]</scope>
    <source>
        <strain evidence="4 5">TKZ-21</strain>
    </source>
</reference>
<dbReference type="NCBIfam" id="NF006043">
    <property type="entry name" value="PRK08186.1"/>
    <property type="match status" value="1"/>
</dbReference>
<dbReference type="Proteomes" id="UP000288246">
    <property type="component" value="Unassembled WGS sequence"/>
</dbReference>
<evidence type="ECO:0000259" key="2">
    <source>
        <dbReference type="Pfam" id="PF01425"/>
    </source>
</evidence>
<evidence type="ECO:0000313" key="4">
    <source>
        <dbReference type="EMBL" id="GCD18807.1"/>
    </source>
</evidence>
<feature type="domain" description="Allophanate hydrolase C-terminal" evidence="3">
    <location>
        <begin position="526"/>
        <end position="648"/>
    </location>
</feature>
<evidence type="ECO:0000256" key="1">
    <source>
        <dbReference type="SAM" id="MobiDB-lite"/>
    </source>
</evidence>
<proteinExistence type="predicted"/>
<dbReference type="Pfam" id="PF21986">
    <property type="entry name" value="AH_C"/>
    <property type="match status" value="1"/>
</dbReference>
<dbReference type="InterPro" id="IPR036928">
    <property type="entry name" value="AS_sf"/>
</dbReference>
<dbReference type="Gene3D" id="3.90.1300.10">
    <property type="entry name" value="Amidase signature (AS) domain"/>
    <property type="match status" value="1"/>
</dbReference>
<evidence type="ECO:0000259" key="3">
    <source>
        <dbReference type="Pfam" id="PF21986"/>
    </source>
</evidence>
<protein>
    <submittedName>
        <fullName evidence="4">Amidase</fullName>
    </submittedName>
</protein>
<evidence type="ECO:0000313" key="5">
    <source>
        <dbReference type="Proteomes" id="UP000288246"/>
    </source>
</evidence>
<feature type="domain" description="Amidase" evidence="2">
    <location>
        <begin position="61"/>
        <end position="478"/>
    </location>
</feature>
<dbReference type="Pfam" id="PF01425">
    <property type="entry name" value="Amidase"/>
    <property type="match status" value="1"/>
</dbReference>
<dbReference type="SUPFAM" id="SSF75304">
    <property type="entry name" value="Amidase signature (AS) enzymes"/>
    <property type="match status" value="1"/>
</dbReference>
<dbReference type="InterPro" id="IPR053844">
    <property type="entry name" value="AH_C"/>
</dbReference>
<dbReference type="PANTHER" id="PTHR11895:SF169">
    <property type="entry name" value="GLUTAMYL-TRNA(GLN) AMIDOTRANSFERASE"/>
    <property type="match status" value="1"/>
</dbReference>
<dbReference type="GO" id="GO:0003824">
    <property type="term" value="F:catalytic activity"/>
    <property type="evidence" value="ECO:0007669"/>
    <property type="project" value="InterPro"/>
</dbReference>
<dbReference type="PANTHER" id="PTHR11895">
    <property type="entry name" value="TRANSAMIDASE"/>
    <property type="match status" value="1"/>
</dbReference>
<dbReference type="AlphaFoldDB" id="A0A401UVU4"/>
<dbReference type="RefSeq" id="WP_235843133.1">
    <property type="nucleotide sequence ID" value="NZ_BHYL01000031.1"/>
</dbReference>